<feature type="region of interest" description="Disordered" evidence="1">
    <location>
        <begin position="914"/>
        <end position="948"/>
    </location>
</feature>
<feature type="region of interest" description="Disordered" evidence="1">
    <location>
        <begin position="112"/>
        <end position="200"/>
    </location>
</feature>
<dbReference type="InterPro" id="IPR035892">
    <property type="entry name" value="C2_domain_sf"/>
</dbReference>
<gene>
    <name evidence="2" type="ORF">QTG54_011893</name>
</gene>
<reference evidence="2" key="1">
    <citation type="submission" date="2023-06" db="EMBL/GenBank/DDBJ databases">
        <title>Survivors Of The Sea: Transcriptome response of Skeletonema marinoi to long-term dormancy.</title>
        <authorList>
            <person name="Pinder M.I.M."/>
            <person name="Kourtchenko O."/>
            <person name="Robertson E.K."/>
            <person name="Larsson T."/>
            <person name="Maumus F."/>
            <person name="Osuna-Cruz C.M."/>
            <person name="Vancaester E."/>
            <person name="Stenow R."/>
            <person name="Vandepoele K."/>
            <person name="Ploug H."/>
            <person name="Bruchert V."/>
            <person name="Godhe A."/>
            <person name="Topel M."/>
        </authorList>
    </citation>
    <scope>NUCLEOTIDE SEQUENCE</scope>
    <source>
        <strain evidence="2">R05AC</strain>
    </source>
</reference>
<dbReference type="Proteomes" id="UP001224775">
    <property type="component" value="Unassembled WGS sequence"/>
</dbReference>
<sequence>MAPSIFSNAATPMEPSIREKNCRLVSPQSGDGSGFWVGCFGSIHDSLPNICGESDNKLSANSSFAIVEEDVDFNAPSKLGGLKASLKRVGSFRRSCSHDDLSVCSAGSVDSQYSQYSQRRRRRRQNNRDTRDPSPSIDNNYKRSLDTSDGKREADTPLLIDPPSTRKRSRSVPLEKLLNSRKEKGAKSTNPSPSLGGGLGAGTSINTKMLNLLEKINVEPFALKHDEVVTALIDDALQDSSDDSSSSASIDRKRTTLYGSPLRKKGSPNRKKITTPQWMRNRPRKSADERSVCSRASGMSRFTNVNTSDFFHPQCVLHKEKGALKDSSQGNPPSAVGREAALAKLMEKLVLLSEIESGKYGKGADMLRSDAVAFPIQGYMGIEAVETRSILTIRMGFVSMNYGIVLQWDLASELAKQVVLVKMCRDDFLERNQFDFSNSGNHTVVTDSDGDEENSILISDASRTDYSPGRALKTDVNSSSVGQAHLAVSILNVKQLVPKCDRHRADHFRWPWSRATDPEPKSKSRKSDHSDVRPYVRFVFGQNQHLTKSVKYNKGNITWNKRQRNSCLLPCPPEDQRWFSGQDDLIVEVRSKQRSSDDSSTGGRFIPKSFFKEETSSPKRKATDDPLLAAVTVPLSSIIFDEEEAMDSLDGKTRSALSRVTRLFKKNPSKTKDETPSNNITLPLPMKCCSSAPFGSISLRITMKTPAVYRDTPPLPVPSVKIPCPLQISRRALQTKVEASHQQVEGIELLPLTSLISSWVNDGAQANSKNKNKATMSKVMMWTKRYDPRTKKWSNVNASIKNTLDASIKRRPSFKKATKKKHEDSDDDRSIISNISHVVDRVMGKGAEEEKKQFSLKPATHALQHAGHELNRSLHKVSDQVKERKKVVGNRINETVQHVQERKKVVESRLNEKVHHVKERSEKAHENMYHVRKRASAANRIANGRRPR</sequence>
<comment type="caution">
    <text evidence="2">The sequence shown here is derived from an EMBL/GenBank/DDBJ whole genome shotgun (WGS) entry which is preliminary data.</text>
</comment>
<evidence type="ECO:0000256" key="1">
    <source>
        <dbReference type="SAM" id="MobiDB-lite"/>
    </source>
</evidence>
<proteinExistence type="predicted"/>
<feature type="region of interest" description="Disordered" evidence="1">
    <location>
        <begin position="591"/>
        <end position="621"/>
    </location>
</feature>
<protein>
    <submittedName>
        <fullName evidence="2">Uncharacterized protein</fullName>
    </submittedName>
</protein>
<organism evidence="2 3">
    <name type="scientific">Skeletonema marinoi</name>
    <dbReference type="NCBI Taxonomy" id="267567"/>
    <lineage>
        <taxon>Eukaryota</taxon>
        <taxon>Sar</taxon>
        <taxon>Stramenopiles</taxon>
        <taxon>Ochrophyta</taxon>
        <taxon>Bacillariophyta</taxon>
        <taxon>Coscinodiscophyceae</taxon>
        <taxon>Thalassiosirophycidae</taxon>
        <taxon>Thalassiosirales</taxon>
        <taxon>Skeletonemataceae</taxon>
        <taxon>Skeletonema</taxon>
        <taxon>Skeletonema marinoi-dohrnii complex</taxon>
    </lineage>
</organism>
<dbReference type="EMBL" id="JATAAI010000025">
    <property type="protein sequence ID" value="KAK1737607.1"/>
    <property type="molecule type" value="Genomic_DNA"/>
</dbReference>
<feature type="compositionally biased region" description="Basic residues" evidence="1">
    <location>
        <begin position="262"/>
        <end position="273"/>
    </location>
</feature>
<feature type="compositionally biased region" description="Basic and acidic residues" evidence="1">
    <location>
        <begin position="140"/>
        <end position="155"/>
    </location>
</feature>
<name>A0AAD9D864_9STRA</name>
<evidence type="ECO:0000313" key="3">
    <source>
        <dbReference type="Proteomes" id="UP001224775"/>
    </source>
</evidence>
<dbReference type="CDD" id="cd00030">
    <property type="entry name" value="C2"/>
    <property type="match status" value="1"/>
</dbReference>
<dbReference type="AlphaFoldDB" id="A0AAD9D864"/>
<feature type="region of interest" description="Disordered" evidence="1">
    <location>
        <begin position="238"/>
        <end position="274"/>
    </location>
</feature>
<evidence type="ECO:0000313" key="2">
    <source>
        <dbReference type="EMBL" id="KAK1737607.1"/>
    </source>
</evidence>
<keyword evidence="3" id="KW-1185">Reference proteome</keyword>
<accession>A0AAD9D864</accession>
<dbReference type="Gene3D" id="2.60.40.150">
    <property type="entry name" value="C2 domain"/>
    <property type="match status" value="1"/>
</dbReference>
<feature type="compositionally biased region" description="Basic and acidic residues" evidence="1">
    <location>
        <begin position="610"/>
        <end position="621"/>
    </location>
</feature>
<feature type="compositionally biased region" description="Basic and acidic residues" evidence="1">
    <location>
        <begin position="914"/>
        <end position="929"/>
    </location>
</feature>